<keyword evidence="2" id="KW-1185">Reference proteome</keyword>
<protein>
    <submittedName>
        <fullName evidence="1">Uncharacterized protein</fullName>
    </submittedName>
</protein>
<evidence type="ECO:0000313" key="2">
    <source>
        <dbReference type="Proteomes" id="UP001236369"/>
    </source>
</evidence>
<dbReference type="Pfam" id="PF20118">
    <property type="entry name" value="DUF6508"/>
    <property type="match status" value="1"/>
</dbReference>
<organism evidence="1 2">
    <name type="scientific">Methylobacterium persicinum</name>
    <dbReference type="NCBI Taxonomy" id="374426"/>
    <lineage>
        <taxon>Bacteria</taxon>
        <taxon>Pseudomonadati</taxon>
        <taxon>Pseudomonadota</taxon>
        <taxon>Alphaproteobacteria</taxon>
        <taxon>Hyphomicrobiales</taxon>
        <taxon>Methylobacteriaceae</taxon>
        <taxon>Methylobacterium</taxon>
    </lineage>
</organism>
<dbReference type="RefSeq" id="WP_238249913.1">
    <property type="nucleotide sequence ID" value="NZ_BPQX01000035.1"/>
</dbReference>
<comment type="caution">
    <text evidence="1">The sequence shown here is derived from an EMBL/GenBank/DDBJ whole genome shotgun (WGS) entry which is preliminary data.</text>
</comment>
<accession>A0ABU0HS72</accession>
<dbReference type="Proteomes" id="UP001236369">
    <property type="component" value="Unassembled WGS sequence"/>
</dbReference>
<gene>
    <name evidence="1" type="ORF">QO016_004688</name>
</gene>
<proteinExistence type="predicted"/>
<dbReference type="InterPro" id="IPR045425">
    <property type="entry name" value="DUF6508"/>
</dbReference>
<evidence type="ECO:0000313" key="1">
    <source>
        <dbReference type="EMBL" id="MDQ0445161.1"/>
    </source>
</evidence>
<reference evidence="1 2" key="1">
    <citation type="submission" date="2023-07" db="EMBL/GenBank/DDBJ databases">
        <title>Genomic Encyclopedia of Type Strains, Phase IV (KMG-IV): sequencing the most valuable type-strain genomes for metagenomic binning, comparative biology and taxonomic classification.</title>
        <authorList>
            <person name="Goeker M."/>
        </authorList>
    </citation>
    <scope>NUCLEOTIDE SEQUENCE [LARGE SCALE GENOMIC DNA]</scope>
    <source>
        <strain evidence="1 2">DSM 19562</strain>
    </source>
</reference>
<name>A0ABU0HS72_9HYPH</name>
<sequence length="245" mass="27717">MTAQDHDETIGPQNWDQLKPVYHDPEKIGCPRTTLAALAKHLPVFRRPDFIIGTATPAERTATGVIQIGYFSLFREAEALMRDAYAYGWVRDFDWLTWSETPEGAYLLEDPCALIEAERDDLARVVTVCMRSAHWGSEALEGYHQSGLLVRILERAAVLHANRVGRTLLIRDFQVGVRCSPPLDMELVRSLISPWQAAIDTMCDSYLKASAQKALYERYDGYEGILTSLLERDIAQQAAFDQRNI</sequence>
<dbReference type="EMBL" id="JAUSVV010000022">
    <property type="protein sequence ID" value="MDQ0445161.1"/>
    <property type="molecule type" value="Genomic_DNA"/>
</dbReference>